<dbReference type="AlphaFoldDB" id="Q17P36"/>
<reference evidence="2" key="1">
    <citation type="submission" date="2005-10" db="EMBL/GenBank/DDBJ databases">
        <authorList>
            <person name="Loftus B.J."/>
            <person name="Nene V.M."/>
            <person name="Hannick L.I."/>
            <person name="Bidwell S."/>
            <person name="Haas B."/>
            <person name="Amedeo P."/>
            <person name="Orvis J."/>
            <person name="Wortman J.R."/>
            <person name="White O.R."/>
            <person name="Salzberg S."/>
            <person name="Shumway M."/>
            <person name="Koo H."/>
            <person name="Zhao Y."/>
            <person name="Holmes M."/>
            <person name="Miller J."/>
            <person name="Schatz M."/>
            <person name="Pop M."/>
            <person name="Pai G."/>
            <person name="Utterback T."/>
            <person name="Rogers Y.-H."/>
            <person name="Kravitz S."/>
            <person name="Fraser C.M."/>
        </authorList>
    </citation>
    <scope>NUCLEOTIDE SEQUENCE</scope>
    <source>
        <strain evidence="2">Liverpool</strain>
    </source>
</reference>
<evidence type="ECO:0000313" key="2">
    <source>
        <dbReference type="EMBL" id="EAT48464.1"/>
    </source>
</evidence>
<evidence type="ECO:0000256" key="1">
    <source>
        <dbReference type="SAM" id="MobiDB-lite"/>
    </source>
</evidence>
<reference evidence="2" key="2">
    <citation type="journal article" date="2007" name="Science">
        <title>Genome sequence of Aedes aegypti, a major arbovirus vector.</title>
        <authorList>
            <person name="Nene V."/>
            <person name="Wortman J.R."/>
            <person name="Lawson D."/>
            <person name="Haas B."/>
            <person name="Kodira C."/>
            <person name="Tu Z.J."/>
            <person name="Loftus B."/>
            <person name="Xi Z."/>
            <person name="Megy K."/>
            <person name="Grabherr M."/>
            <person name="Ren Q."/>
            <person name="Zdobnov E.M."/>
            <person name="Lobo N.F."/>
            <person name="Campbell K.S."/>
            <person name="Brown S.E."/>
            <person name="Bonaldo M.F."/>
            <person name="Zhu J."/>
            <person name="Sinkins S.P."/>
            <person name="Hogenkamp D.G."/>
            <person name="Amedeo P."/>
            <person name="Arensburger P."/>
            <person name="Atkinson P.W."/>
            <person name="Bidwell S."/>
            <person name="Biedler J."/>
            <person name="Birney E."/>
            <person name="Bruggner R.V."/>
            <person name="Costas J."/>
            <person name="Coy M.R."/>
            <person name="Crabtree J."/>
            <person name="Crawford M."/>
            <person name="Debruyn B."/>
            <person name="Decaprio D."/>
            <person name="Eiglmeier K."/>
            <person name="Eisenstadt E."/>
            <person name="El-Dorry H."/>
            <person name="Gelbart W.M."/>
            <person name="Gomes S.L."/>
            <person name="Hammond M."/>
            <person name="Hannick L.I."/>
            <person name="Hogan J.R."/>
            <person name="Holmes M.H."/>
            <person name="Jaffe D."/>
            <person name="Johnston J.S."/>
            <person name="Kennedy R.C."/>
            <person name="Koo H."/>
            <person name="Kravitz S."/>
            <person name="Kriventseva E.V."/>
            <person name="Kulp D."/>
            <person name="Labutti K."/>
            <person name="Lee E."/>
            <person name="Li S."/>
            <person name="Lovin D.D."/>
            <person name="Mao C."/>
            <person name="Mauceli E."/>
            <person name="Menck C.F."/>
            <person name="Miller J.R."/>
            <person name="Montgomery P."/>
            <person name="Mori A."/>
            <person name="Nascimento A.L."/>
            <person name="Naveira H.F."/>
            <person name="Nusbaum C."/>
            <person name="O'leary S."/>
            <person name="Orvis J."/>
            <person name="Pertea M."/>
            <person name="Quesneville H."/>
            <person name="Reidenbach K.R."/>
            <person name="Rogers Y.H."/>
            <person name="Roth C.W."/>
            <person name="Schneider J.R."/>
            <person name="Schatz M."/>
            <person name="Shumway M."/>
            <person name="Stanke M."/>
            <person name="Stinson E.O."/>
            <person name="Tubio J.M."/>
            <person name="Vanzee J.P."/>
            <person name="Verjovski-Almeida S."/>
            <person name="Werner D."/>
            <person name="White O."/>
            <person name="Wyder S."/>
            <person name="Zeng Q."/>
            <person name="Zhao Q."/>
            <person name="Zhao Y."/>
            <person name="Hill C.A."/>
            <person name="Raikhel A.S."/>
            <person name="Soares M.B."/>
            <person name="Knudson D.L."/>
            <person name="Lee N.H."/>
            <person name="Galagan J."/>
            <person name="Salzberg S.L."/>
            <person name="Paulsen I.T."/>
            <person name="Dimopoulos G."/>
            <person name="Collins F.H."/>
            <person name="Birren B."/>
            <person name="Fraser-Liggett C.M."/>
            <person name="Severson D.W."/>
        </authorList>
    </citation>
    <scope>NUCLEOTIDE SEQUENCE [LARGE SCALE GENOMIC DNA]</scope>
    <source>
        <strain evidence="2">Liverpool</strain>
    </source>
</reference>
<dbReference type="HOGENOM" id="CLU_2186113_0_0_1"/>
<organism evidence="2 3">
    <name type="scientific">Aedes aegypti</name>
    <name type="common">Yellowfever mosquito</name>
    <name type="synonym">Culex aegypti</name>
    <dbReference type="NCBI Taxonomy" id="7159"/>
    <lineage>
        <taxon>Eukaryota</taxon>
        <taxon>Metazoa</taxon>
        <taxon>Ecdysozoa</taxon>
        <taxon>Arthropoda</taxon>
        <taxon>Hexapoda</taxon>
        <taxon>Insecta</taxon>
        <taxon>Pterygota</taxon>
        <taxon>Neoptera</taxon>
        <taxon>Endopterygota</taxon>
        <taxon>Diptera</taxon>
        <taxon>Nematocera</taxon>
        <taxon>Culicoidea</taxon>
        <taxon>Culicidae</taxon>
        <taxon>Culicinae</taxon>
        <taxon>Aedini</taxon>
        <taxon>Aedes</taxon>
        <taxon>Stegomyia</taxon>
    </lineage>
</organism>
<feature type="region of interest" description="Disordered" evidence="1">
    <location>
        <begin position="1"/>
        <end position="23"/>
    </location>
</feature>
<accession>Q17P36</accession>
<sequence>MIPKSLPFRRPSGGRPAAWTPSSSSPLTFTIDKFVSPRVIDVPAESRLPASVGATSSTFYNNTKLFASTSPIERKLQRRRRPQDQRGRLFKLTKQQITMQTLRDSPAPP</sequence>
<name>Q17P36_AEDAE</name>
<protein>
    <submittedName>
        <fullName evidence="2">AAEL000503-PA</fullName>
    </submittedName>
</protein>
<dbReference type="Proteomes" id="UP000682892">
    <property type="component" value="Unassembled WGS sequence"/>
</dbReference>
<dbReference type="EMBL" id="CH477194">
    <property type="protein sequence ID" value="EAT48464.1"/>
    <property type="molecule type" value="Genomic_DNA"/>
</dbReference>
<dbReference type="PaxDb" id="7159-AAEL000503-PA"/>
<evidence type="ECO:0000313" key="3">
    <source>
        <dbReference type="Proteomes" id="UP000682892"/>
    </source>
</evidence>
<proteinExistence type="predicted"/>
<reference evidence="2" key="3">
    <citation type="submission" date="2012-09" db="EMBL/GenBank/DDBJ databases">
        <authorList>
            <consortium name="VectorBase"/>
        </authorList>
    </citation>
    <scope>NUCLEOTIDE SEQUENCE</scope>
    <source>
        <strain evidence="2">Liverpool</strain>
    </source>
</reference>
<gene>
    <name evidence="2" type="ORF">AaeL_AAEL000503</name>
</gene>